<sequence length="367" mass="40973">MRSFINRLKSPTQPLVQQVPPTLTREEVVDSYLGYLGRAPENDAVVAAHIDLYRTPERFAAALADSSEHRDRMAALVHHGRPTFTIEEIGGIAAAFAAGDRTTHAGKILRIPDWFDCRLNPDSPAYAGQMMRLWSAITGRAQYDPTVDEDTPEVVHHDFIYRPAFYSTGDAALAGAHLMAIGHILVRSNLPKNGRVLEYGAGFGQTSFAFARTGAKVDVVDINKAFVDGVNKASAFFRTDLTSHLGLFGANPAGEPNAYDLILFYESFHHCWNAADLIEQMKGLLKPGGCVILAGEPISRVNMPEIPFPWGFRLDWENISIMRLRGWMELGFQEAYLFHLFDRAGFRAEFFPDPNAHWAQVYRFTLV</sequence>
<organism evidence="2 3">
    <name type="scientific">Sphingobium fontiphilum</name>
    <dbReference type="NCBI Taxonomy" id="944425"/>
    <lineage>
        <taxon>Bacteria</taxon>
        <taxon>Pseudomonadati</taxon>
        <taxon>Pseudomonadota</taxon>
        <taxon>Alphaproteobacteria</taxon>
        <taxon>Sphingomonadales</taxon>
        <taxon>Sphingomonadaceae</taxon>
        <taxon>Sphingobium</taxon>
    </lineage>
</organism>
<dbReference type="Proteomes" id="UP000552757">
    <property type="component" value="Unassembled WGS sequence"/>
</dbReference>
<dbReference type="GO" id="GO:0032259">
    <property type="term" value="P:methylation"/>
    <property type="evidence" value="ECO:0007669"/>
    <property type="project" value="UniProtKB-KW"/>
</dbReference>
<dbReference type="InterPro" id="IPR029063">
    <property type="entry name" value="SAM-dependent_MTases_sf"/>
</dbReference>
<dbReference type="EMBL" id="JACIEB010000004">
    <property type="protein sequence ID" value="MBB3982493.1"/>
    <property type="molecule type" value="Genomic_DNA"/>
</dbReference>
<evidence type="ECO:0000313" key="3">
    <source>
        <dbReference type="Proteomes" id="UP000552757"/>
    </source>
</evidence>
<dbReference type="Gene3D" id="3.40.50.150">
    <property type="entry name" value="Vaccinia Virus protein VP39"/>
    <property type="match status" value="1"/>
</dbReference>
<dbReference type="GO" id="GO:0008168">
    <property type="term" value="F:methyltransferase activity"/>
    <property type="evidence" value="ECO:0007669"/>
    <property type="project" value="UniProtKB-KW"/>
</dbReference>
<keyword evidence="2" id="KW-0489">Methyltransferase</keyword>
<feature type="domain" description="Methyltransferase type 12" evidence="1">
    <location>
        <begin position="197"/>
        <end position="290"/>
    </location>
</feature>
<dbReference type="RefSeq" id="WP_183955549.1">
    <property type="nucleotide sequence ID" value="NZ_JACIEB010000004.1"/>
</dbReference>
<proteinExistence type="predicted"/>
<dbReference type="CDD" id="cd02440">
    <property type="entry name" value="AdoMet_MTases"/>
    <property type="match status" value="1"/>
</dbReference>
<dbReference type="AlphaFoldDB" id="A0A7W6DG84"/>
<accession>A0A7W6DG84</accession>
<reference evidence="2 3" key="1">
    <citation type="submission" date="2020-08" db="EMBL/GenBank/DDBJ databases">
        <title>Genomic Encyclopedia of Type Strains, Phase IV (KMG-IV): sequencing the most valuable type-strain genomes for metagenomic binning, comparative biology and taxonomic classification.</title>
        <authorList>
            <person name="Goeker M."/>
        </authorList>
    </citation>
    <scope>NUCLEOTIDE SEQUENCE [LARGE SCALE GENOMIC DNA]</scope>
    <source>
        <strain evidence="2 3">DSM 29348</strain>
    </source>
</reference>
<keyword evidence="3" id="KW-1185">Reference proteome</keyword>
<name>A0A7W6DG84_9SPHN</name>
<protein>
    <submittedName>
        <fullName evidence="2">SAM-dependent methyltransferase</fullName>
    </submittedName>
</protein>
<comment type="caution">
    <text evidence="2">The sequence shown here is derived from an EMBL/GenBank/DDBJ whole genome shotgun (WGS) entry which is preliminary data.</text>
</comment>
<dbReference type="InterPro" id="IPR013217">
    <property type="entry name" value="Methyltransf_12"/>
</dbReference>
<evidence type="ECO:0000259" key="1">
    <source>
        <dbReference type="Pfam" id="PF08242"/>
    </source>
</evidence>
<gene>
    <name evidence="2" type="ORF">GGR44_002156</name>
</gene>
<dbReference type="SUPFAM" id="SSF53335">
    <property type="entry name" value="S-adenosyl-L-methionine-dependent methyltransferases"/>
    <property type="match status" value="1"/>
</dbReference>
<keyword evidence="2" id="KW-0808">Transferase</keyword>
<evidence type="ECO:0000313" key="2">
    <source>
        <dbReference type="EMBL" id="MBB3982493.1"/>
    </source>
</evidence>
<dbReference type="Pfam" id="PF08242">
    <property type="entry name" value="Methyltransf_12"/>
    <property type="match status" value="1"/>
</dbReference>